<dbReference type="Proteomes" id="UP000019487">
    <property type="component" value="Unassembled WGS sequence"/>
</dbReference>
<name>W9C6T4_SCLBF</name>
<comment type="caution">
    <text evidence="1">The sequence shown here is derived from an EMBL/GenBank/DDBJ whole genome shotgun (WGS) entry which is preliminary data.</text>
</comment>
<reference evidence="1 2" key="1">
    <citation type="journal article" date="2014" name="Genome Announc.">
        <title>Draft genome sequence of Sclerotinia borealis, a psychrophilic plant pathogenic fungus.</title>
        <authorList>
            <person name="Mardanov A.V."/>
            <person name="Beletsky A.V."/>
            <person name="Kadnikov V.V."/>
            <person name="Ignatov A.N."/>
            <person name="Ravin N.V."/>
        </authorList>
    </citation>
    <scope>NUCLEOTIDE SEQUENCE [LARGE SCALE GENOMIC DNA]</scope>
    <source>
        <strain evidence="2">F-4157</strain>
    </source>
</reference>
<evidence type="ECO:0000313" key="2">
    <source>
        <dbReference type="Proteomes" id="UP000019487"/>
    </source>
</evidence>
<protein>
    <submittedName>
        <fullName evidence="1">Uncharacterized protein</fullName>
    </submittedName>
</protein>
<dbReference type="EMBL" id="AYSA01000661">
    <property type="protein sequence ID" value="ESZ90285.1"/>
    <property type="molecule type" value="Genomic_DNA"/>
</dbReference>
<organism evidence="1 2">
    <name type="scientific">Sclerotinia borealis (strain F-4128)</name>
    <dbReference type="NCBI Taxonomy" id="1432307"/>
    <lineage>
        <taxon>Eukaryota</taxon>
        <taxon>Fungi</taxon>
        <taxon>Dikarya</taxon>
        <taxon>Ascomycota</taxon>
        <taxon>Pezizomycotina</taxon>
        <taxon>Leotiomycetes</taxon>
        <taxon>Helotiales</taxon>
        <taxon>Sclerotiniaceae</taxon>
        <taxon>Sclerotinia</taxon>
    </lineage>
</organism>
<sequence>MAENQNPTASSSTSPPQLSFDKEISARIDEIDTALQEIEAELDKIPDSTERMLGHVRSSLLRSTHMFSAILLDYAKMDSDNRSKCHKSTFEIERLHSLVKDRFAEVNRFRV</sequence>
<accession>W9C6T4</accession>
<keyword evidence="2" id="KW-1185">Reference proteome</keyword>
<proteinExistence type="predicted"/>
<evidence type="ECO:0000313" key="1">
    <source>
        <dbReference type="EMBL" id="ESZ90285.1"/>
    </source>
</evidence>
<gene>
    <name evidence="1" type="ORF">SBOR_9335</name>
</gene>
<dbReference type="HOGENOM" id="CLU_2159876_0_0_1"/>
<dbReference type="AlphaFoldDB" id="W9C6T4"/>